<feature type="region of interest" description="Disordered" evidence="1">
    <location>
        <begin position="258"/>
        <end position="299"/>
    </location>
</feature>
<reference evidence="2" key="1">
    <citation type="submission" date="2016-10" db="EMBL/GenBank/DDBJ databases">
        <authorList>
            <person name="Benchimol M."/>
            <person name="Almeida L.G."/>
            <person name="Vasconcelos A.T."/>
            <person name="Perreira-Neves A."/>
            <person name="Rosa I.A."/>
            <person name="Tasca T."/>
            <person name="Bogo M.R."/>
            <person name="de Souza W."/>
        </authorList>
    </citation>
    <scope>NUCLEOTIDE SEQUENCE [LARGE SCALE GENOMIC DNA]</scope>
    <source>
        <strain evidence="2">K</strain>
    </source>
</reference>
<dbReference type="InterPro" id="IPR016024">
    <property type="entry name" value="ARM-type_fold"/>
</dbReference>
<organism evidence="2 3">
    <name type="scientific">Tritrichomonas foetus</name>
    <dbReference type="NCBI Taxonomy" id="1144522"/>
    <lineage>
        <taxon>Eukaryota</taxon>
        <taxon>Metamonada</taxon>
        <taxon>Parabasalia</taxon>
        <taxon>Tritrichomonadida</taxon>
        <taxon>Tritrichomonadidae</taxon>
        <taxon>Tritrichomonas</taxon>
    </lineage>
</organism>
<feature type="compositionally biased region" description="Polar residues" evidence="1">
    <location>
        <begin position="276"/>
        <end position="289"/>
    </location>
</feature>
<sequence length="567" mass="65460">MISYKGLTPKKGLNGIMHYHHNQYNNFNSNEMEDLDPEYADPDDPEIIIETLITQMNKIKEMMRNSEDGSIEFDFPLPDIISDILCSITQSTKSTLVPDELVMDPIIFMFIDKIIQNFSENERMINFVATFYLNITFYEFNDIMQVILNKFDYFLNIPFLEAKNSYINSLTNLLVDPKPRQLIVDLEIPILILEIMMNSKDILNFSCVQFLHNLACCFLSEEIEINPEIFTLSLNILILILLKFTNINFTDVSNNSNETNNSMIIENKDTHITPADNRSNKSNSDTMNNHPAADNETVNKSTNEIIVNSKIMIHTEQPNPANDNMLQNNEILAEDNCENTVAEFDAVSILRYICILVRYPSFMAFGLQNELEKCILSLLIQNDERIADSLFEIITNVLKYLQCKSIILKFNGFYELFDSLFDKSMDNAKLEGIELLTVLIPSHIEIVGQLKSFHYIIQNSGSLFFEMFKSASKLITKFLYYLPNSLNNVFVTPEIIDIFIRSLESRDEECVLHVLEFLQNISDRDPIFWDPIITKSGILHIAEEIESEDNEKIAKFARNLLNNFLTK</sequence>
<dbReference type="GeneID" id="94828330"/>
<dbReference type="VEuPathDB" id="TrichDB:TRFO_07351"/>
<keyword evidence="3" id="KW-1185">Reference proteome</keyword>
<evidence type="ECO:0000313" key="3">
    <source>
        <dbReference type="Proteomes" id="UP000179807"/>
    </source>
</evidence>
<dbReference type="InterPro" id="IPR011989">
    <property type="entry name" value="ARM-like"/>
</dbReference>
<proteinExistence type="predicted"/>
<evidence type="ECO:0000313" key="2">
    <source>
        <dbReference type="EMBL" id="OHT01800.1"/>
    </source>
</evidence>
<comment type="caution">
    <text evidence="2">The sequence shown here is derived from an EMBL/GenBank/DDBJ whole genome shotgun (WGS) entry which is preliminary data.</text>
</comment>
<gene>
    <name evidence="2" type="ORF">TRFO_07351</name>
</gene>
<dbReference type="RefSeq" id="XP_068354936.1">
    <property type="nucleotide sequence ID" value="XM_068493626.1"/>
</dbReference>
<protein>
    <submittedName>
        <fullName evidence="2">Uncharacterized protein</fullName>
    </submittedName>
</protein>
<evidence type="ECO:0000256" key="1">
    <source>
        <dbReference type="SAM" id="MobiDB-lite"/>
    </source>
</evidence>
<dbReference type="AlphaFoldDB" id="A0A1J4JTP1"/>
<name>A0A1J4JTP1_9EUKA</name>
<dbReference type="EMBL" id="MLAK01000893">
    <property type="protein sequence ID" value="OHT01800.1"/>
    <property type="molecule type" value="Genomic_DNA"/>
</dbReference>
<dbReference type="SUPFAM" id="SSF48371">
    <property type="entry name" value="ARM repeat"/>
    <property type="match status" value="1"/>
</dbReference>
<accession>A0A1J4JTP1</accession>
<dbReference type="Proteomes" id="UP000179807">
    <property type="component" value="Unassembled WGS sequence"/>
</dbReference>
<dbReference type="Gene3D" id="1.25.10.10">
    <property type="entry name" value="Leucine-rich Repeat Variant"/>
    <property type="match status" value="1"/>
</dbReference>